<organism evidence="1 2">
    <name type="scientific">Legionella worsleiensis</name>
    <dbReference type="NCBI Taxonomy" id="45076"/>
    <lineage>
        <taxon>Bacteria</taxon>
        <taxon>Pseudomonadati</taxon>
        <taxon>Pseudomonadota</taxon>
        <taxon>Gammaproteobacteria</taxon>
        <taxon>Legionellales</taxon>
        <taxon>Legionellaceae</taxon>
        <taxon>Legionella</taxon>
    </lineage>
</organism>
<dbReference type="PATRIC" id="fig|45076.6.peg.828"/>
<evidence type="ECO:0000313" key="1">
    <source>
        <dbReference type="EMBL" id="KTD81257.1"/>
    </source>
</evidence>
<protein>
    <submittedName>
        <fullName evidence="1">Uncharacterized protein</fullName>
    </submittedName>
</protein>
<dbReference type="EMBL" id="LNZC01000006">
    <property type="protein sequence ID" value="KTD81257.1"/>
    <property type="molecule type" value="Genomic_DNA"/>
</dbReference>
<dbReference type="RefSeq" id="WP_058492590.1">
    <property type="nucleotide sequence ID" value="NZ_CBCRUR010000016.1"/>
</dbReference>
<dbReference type="AlphaFoldDB" id="A0A0W1AIX9"/>
<dbReference type="STRING" id="45076.Lwor_0758"/>
<sequence>MKIVSEQVINGERIATQVIDTILSSTEHNLVTLSDILGISLKKLVLKKGFSNYEILMIVNLGRSLLIMDNF</sequence>
<name>A0A0W1AIX9_9GAMM</name>
<keyword evidence="2" id="KW-1185">Reference proteome</keyword>
<dbReference type="Proteomes" id="UP000054662">
    <property type="component" value="Unassembled WGS sequence"/>
</dbReference>
<evidence type="ECO:0000313" key="2">
    <source>
        <dbReference type="Proteomes" id="UP000054662"/>
    </source>
</evidence>
<accession>A0A0W1AIX9</accession>
<gene>
    <name evidence="1" type="ORF">Lwor_0758</name>
</gene>
<reference evidence="1 2" key="1">
    <citation type="submission" date="2015-11" db="EMBL/GenBank/DDBJ databases">
        <title>Genomic analysis of 38 Legionella species identifies large and diverse effector repertoires.</title>
        <authorList>
            <person name="Burstein D."/>
            <person name="Amaro F."/>
            <person name="Zusman T."/>
            <person name="Lifshitz Z."/>
            <person name="Cohen O."/>
            <person name="Gilbert J.A."/>
            <person name="Pupko T."/>
            <person name="Shuman H.A."/>
            <person name="Segal G."/>
        </authorList>
    </citation>
    <scope>NUCLEOTIDE SEQUENCE [LARGE SCALE GENOMIC DNA]</scope>
    <source>
        <strain evidence="1 2">ATCC 49508</strain>
    </source>
</reference>
<dbReference type="OrthoDB" id="5646603at2"/>
<proteinExistence type="predicted"/>
<comment type="caution">
    <text evidence="1">The sequence shown here is derived from an EMBL/GenBank/DDBJ whole genome shotgun (WGS) entry which is preliminary data.</text>
</comment>